<dbReference type="Gene3D" id="1.10.10.60">
    <property type="entry name" value="Homeodomain-like"/>
    <property type="match status" value="3"/>
</dbReference>
<gene>
    <name evidence="8" type="ORF">BG006_004001</name>
</gene>
<dbReference type="Pfam" id="PF13921">
    <property type="entry name" value="Myb_DNA-bind_6"/>
    <property type="match status" value="1"/>
</dbReference>
<protein>
    <submittedName>
        <fullName evidence="8">Uncharacterized protein</fullName>
    </submittedName>
</protein>
<feature type="region of interest" description="Disordered" evidence="4">
    <location>
        <begin position="170"/>
        <end position="202"/>
    </location>
</feature>
<feature type="domain" description="HTH myb-type" evidence="7">
    <location>
        <begin position="236"/>
        <end position="291"/>
    </location>
</feature>
<dbReference type="InterPro" id="IPR009057">
    <property type="entry name" value="Homeodomain-like_sf"/>
</dbReference>
<dbReference type="PANTHER" id="PTHR46380">
    <property type="entry name" value="CYCLIN-D-BINDING MYB-LIKE TRANSCRIPTION FACTOR 1"/>
    <property type="match status" value="1"/>
</dbReference>
<dbReference type="InterPro" id="IPR017884">
    <property type="entry name" value="SANT_dom"/>
</dbReference>
<dbReference type="AlphaFoldDB" id="A0A9P5SRA6"/>
<evidence type="ECO:0000259" key="5">
    <source>
        <dbReference type="PROSITE" id="PS50090"/>
    </source>
</evidence>
<feature type="domain" description="HTH myb-type" evidence="7">
    <location>
        <begin position="292"/>
        <end position="341"/>
    </location>
</feature>
<feature type="region of interest" description="Disordered" evidence="4">
    <location>
        <begin position="66"/>
        <end position="85"/>
    </location>
</feature>
<evidence type="ECO:0000256" key="4">
    <source>
        <dbReference type="SAM" id="MobiDB-lite"/>
    </source>
</evidence>
<dbReference type="InterPro" id="IPR001005">
    <property type="entry name" value="SANT/Myb"/>
</dbReference>
<accession>A0A9P5SRA6</accession>
<evidence type="ECO:0000259" key="7">
    <source>
        <dbReference type="PROSITE" id="PS51294"/>
    </source>
</evidence>
<evidence type="ECO:0000256" key="2">
    <source>
        <dbReference type="ARBA" id="ARBA00023125"/>
    </source>
</evidence>
<keyword evidence="3" id="KW-0539">Nucleus</keyword>
<dbReference type="PROSITE" id="PS50090">
    <property type="entry name" value="MYB_LIKE"/>
    <property type="match status" value="3"/>
</dbReference>
<feature type="domain" description="SANT" evidence="6">
    <location>
        <begin position="290"/>
        <end position="332"/>
    </location>
</feature>
<dbReference type="SUPFAM" id="SSF46689">
    <property type="entry name" value="Homeodomain-like"/>
    <property type="match status" value="2"/>
</dbReference>
<feature type="compositionally biased region" description="Low complexity" evidence="4">
    <location>
        <begin position="182"/>
        <end position="195"/>
    </location>
</feature>
<evidence type="ECO:0000256" key="3">
    <source>
        <dbReference type="ARBA" id="ARBA00023242"/>
    </source>
</evidence>
<evidence type="ECO:0000256" key="1">
    <source>
        <dbReference type="ARBA" id="ARBA00004123"/>
    </source>
</evidence>
<reference evidence="8" key="1">
    <citation type="journal article" date="2020" name="Fungal Divers.">
        <title>Resolving the Mortierellaceae phylogeny through synthesis of multi-gene phylogenetics and phylogenomics.</title>
        <authorList>
            <person name="Vandepol N."/>
            <person name="Liber J."/>
            <person name="Desiro A."/>
            <person name="Na H."/>
            <person name="Kennedy M."/>
            <person name="Barry K."/>
            <person name="Grigoriev I.V."/>
            <person name="Miller A.N."/>
            <person name="O'Donnell K."/>
            <person name="Stajich J.E."/>
            <person name="Bonito G."/>
        </authorList>
    </citation>
    <scope>NUCLEOTIDE SEQUENCE</scope>
    <source>
        <strain evidence="8">NVP1</strain>
    </source>
</reference>
<feature type="domain" description="Myb-like" evidence="5">
    <location>
        <begin position="139"/>
        <end position="212"/>
    </location>
</feature>
<evidence type="ECO:0000313" key="9">
    <source>
        <dbReference type="Proteomes" id="UP000696485"/>
    </source>
</evidence>
<dbReference type="Proteomes" id="UP000696485">
    <property type="component" value="Unassembled WGS sequence"/>
</dbReference>
<dbReference type="EMBL" id="JAAAUY010000220">
    <property type="protein sequence ID" value="KAF9333128.1"/>
    <property type="molecule type" value="Genomic_DNA"/>
</dbReference>
<feature type="domain" description="Myb-like" evidence="5">
    <location>
        <begin position="292"/>
        <end position="337"/>
    </location>
</feature>
<evidence type="ECO:0000313" key="8">
    <source>
        <dbReference type="EMBL" id="KAF9333128.1"/>
    </source>
</evidence>
<organism evidence="8 9">
    <name type="scientific">Podila minutissima</name>
    <dbReference type="NCBI Taxonomy" id="64525"/>
    <lineage>
        <taxon>Eukaryota</taxon>
        <taxon>Fungi</taxon>
        <taxon>Fungi incertae sedis</taxon>
        <taxon>Mucoromycota</taxon>
        <taxon>Mortierellomycotina</taxon>
        <taxon>Mortierellomycetes</taxon>
        <taxon>Mortierellales</taxon>
        <taxon>Mortierellaceae</taxon>
        <taxon>Podila</taxon>
    </lineage>
</organism>
<keyword evidence="2" id="KW-0238">DNA-binding</keyword>
<name>A0A9P5SRA6_9FUNG</name>
<dbReference type="GO" id="GO:0000978">
    <property type="term" value="F:RNA polymerase II cis-regulatory region sequence-specific DNA binding"/>
    <property type="evidence" value="ECO:0007669"/>
    <property type="project" value="TreeGrafter"/>
</dbReference>
<dbReference type="PROSITE" id="PS51293">
    <property type="entry name" value="SANT"/>
    <property type="match status" value="1"/>
</dbReference>
<dbReference type="InterPro" id="IPR017930">
    <property type="entry name" value="Myb_dom"/>
</dbReference>
<dbReference type="PANTHER" id="PTHR46380:SF2">
    <property type="entry name" value="CYCLIN-D-BINDING MYB-LIKE TRANSCRIPTION FACTOR 1"/>
    <property type="match status" value="1"/>
</dbReference>
<sequence length="352" mass="39423">MATVAGTGTKTMLQNLRQKLLFRRIECGCTHLSSLRMQHVTSTNINTKPFSTNPASWTAASVLSHQKHPPNTTTKTASVSSNTTTPWTLDDDKMLATFRRKKKDLAQIGIYMPHQPLETIEAKVAEYDARSSQKPTFQRWTSKEDNQLAEAVRKLGDRWAEISETYFMPPVPVPDADDTNLGSSPSRTRGSTTTSKTRRSPRSCQIRWKFLNADMASNDFSNFSTGPLLEGAGGYKQGAWSEDEIELFRELVNPDTSLAGANDWEAISQAMGTRSAIQCHSQFKTVLHAGTKGKWTLTEISKLREAVDLYGRDWQAVSKHVGTRAPGQVRQKWNQLSDKAVERLEQREASMR</sequence>
<comment type="subcellular location">
    <subcellularLocation>
        <location evidence="1">Nucleus</location>
    </subcellularLocation>
</comment>
<dbReference type="PROSITE" id="PS51294">
    <property type="entry name" value="HTH_MYB"/>
    <property type="match status" value="2"/>
</dbReference>
<dbReference type="GO" id="GO:0005634">
    <property type="term" value="C:nucleus"/>
    <property type="evidence" value="ECO:0007669"/>
    <property type="project" value="UniProtKB-SubCell"/>
</dbReference>
<proteinExistence type="predicted"/>
<dbReference type="GO" id="GO:0000981">
    <property type="term" value="F:DNA-binding transcription factor activity, RNA polymerase II-specific"/>
    <property type="evidence" value="ECO:0007669"/>
    <property type="project" value="TreeGrafter"/>
</dbReference>
<comment type="caution">
    <text evidence="8">The sequence shown here is derived from an EMBL/GenBank/DDBJ whole genome shotgun (WGS) entry which is preliminary data.</text>
</comment>
<evidence type="ECO:0000259" key="6">
    <source>
        <dbReference type="PROSITE" id="PS51293"/>
    </source>
</evidence>
<dbReference type="SMART" id="SM00717">
    <property type="entry name" value="SANT"/>
    <property type="match status" value="3"/>
</dbReference>
<dbReference type="InterPro" id="IPR051651">
    <property type="entry name" value="DMTF1_DNA-bind_reg"/>
</dbReference>
<feature type="domain" description="Myb-like" evidence="5">
    <location>
        <begin position="232"/>
        <end position="287"/>
    </location>
</feature>
<dbReference type="Pfam" id="PF00249">
    <property type="entry name" value="Myb_DNA-binding"/>
    <property type="match status" value="2"/>
</dbReference>
<dbReference type="CDD" id="cd00167">
    <property type="entry name" value="SANT"/>
    <property type="match status" value="2"/>
</dbReference>
<keyword evidence="9" id="KW-1185">Reference proteome</keyword>